<evidence type="ECO:0000313" key="1">
    <source>
        <dbReference type="EMBL" id="ACB36380.1"/>
    </source>
</evidence>
<dbReference type="STRING" id="395495.Lcho_4128"/>
<dbReference type="HOGENOM" id="CLU_929990_0_0_4"/>
<accession>B1XXR1</accession>
<name>B1XXR1_LEPCP</name>
<organism evidence="1 2">
    <name type="scientific">Leptothrix cholodnii (strain ATCC 51168 / LMG 8142 / SP-6)</name>
    <name type="common">Leptothrix discophora (strain SP-6)</name>
    <dbReference type="NCBI Taxonomy" id="395495"/>
    <lineage>
        <taxon>Bacteria</taxon>
        <taxon>Pseudomonadati</taxon>
        <taxon>Pseudomonadota</taxon>
        <taxon>Betaproteobacteria</taxon>
        <taxon>Burkholderiales</taxon>
        <taxon>Sphaerotilaceae</taxon>
        <taxon>Leptothrix</taxon>
    </lineage>
</organism>
<dbReference type="AlphaFoldDB" id="B1XXR1"/>
<dbReference type="Proteomes" id="UP000001693">
    <property type="component" value="Chromosome"/>
</dbReference>
<dbReference type="OrthoDB" id="9178826at2"/>
<keyword evidence="2" id="KW-1185">Reference proteome</keyword>
<gene>
    <name evidence="1" type="ordered locus">Lcho_4128</name>
</gene>
<sequence precursor="true">MTMFHSIPRLRPGAAGWRQLFAALVLGLLTSIAAAQDREQLERRVQSIGTLINASSAARQIDTSGVGAARERRDNARLIHREASAALQGGDLAGSARLLDEATREMMAGVRLAKPEQVAGEKNRRDFEARLDSARALLTAQQRITKEKSAGREAQDATRSIERQIAESQALAGQGRYEEARPVLDRAYLTARVSIEAMRRGDTLVRSLTFASKREEYDYELDRNDTHRLLIGVLLADRKDAGGAMPAGMQAYTDKAAVLRQEAEAQARSGDHAGAVQRLEDSTRELVRAIRAGGLYIPG</sequence>
<reference evidence="1 2" key="1">
    <citation type="submission" date="2008-03" db="EMBL/GenBank/DDBJ databases">
        <title>Complete sequence of Leptothrix cholodnii SP-6.</title>
        <authorList>
            <consortium name="US DOE Joint Genome Institute"/>
            <person name="Copeland A."/>
            <person name="Lucas S."/>
            <person name="Lapidus A."/>
            <person name="Glavina del Rio T."/>
            <person name="Dalin E."/>
            <person name="Tice H."/>
            <person name="Bruce D."/>
            <person name="Goodwin L."/>
            <person name="Pitluck S."/>
            <person name="Chertkov O."/>
            <person name="Brettin T."/>
            <person name="Detter J.C."/>
            <person name="Han C."/>
            <person name="Kuske C.R."/>
            <person name="Schmutz J."/>
            <person name="Larimer F."/>
            <person name="Land M."/>
            <person name="Hauser L."/>
            <person name="Kyrpides N."/>
            <person name="Lykidis A."/>
            <person name="Emerson D."/>
            <person name="Richardson P."/>
        </authorList>
    </citation>
    <scope>NUCLEOTIDE SEQUENCE [LARGE SCALE GENOMIC DNA]</scope>
    <source>
        <strain evidence="2">ATCC 51168 / LMG 8142 / SP-6</strain>
    </source>
</reference>
<proteinExistence type="predicted"/>
<evidence type="ECO:0000313" key="2">
    <source>
        <dbReference type="Proteomes" id="UP000001693"/>
    </source>
</evidence>
<dbReference type="KEGG" id="lch:Lcho_4128"/>
<dbReference type="RefSeq" id="WP_012349123.1">
    <property type="nucleotide sequence ID" value="NC_010524.1"/>
</dbReference>
<dbReference type="EMBL" id="CP001013">
    <property type="protein sequence ID" value="ACB36380.1"/>
    <property type="molecule type" value="Genomic_DNA"/>
</dbReference>
<dbReference type="eggNOG" id="ENOG5030VBX">
    <property type="taxonomic scope" value="Bacteria"/>
</dbReference>
<protein>
    <submittedName>
        <fullName evidence="1">Tetratricopeptide TPR_4</fullName>
    </submittedName>
</protein>